<dbReference type="PANTHER" id="PTHR14224">
    <property type="entry name" value="SIMILAR TO PREFERENTIALLY EXPRESSED ANTIGEN IN MELANOMA-LIKE 3"/>
    <property type="match status" value="1"/>
</dbReference>
<evidence type="ECO:0000256" key="3">
    <source>
        <dbReference type="ARBA" id="ARBA00022737"/>
    </source>
</evidence>
<dbReference type="GO" id="GO:0005737">
    <property type="term" value="C:cytoplasm"/>
    <property type="evidence" value="ECO:0007669"/>
    <property type="project" value="TreeGrafter"/>
</dbReference>
<dbReference type="Gene3D" id="3.80.10.10">
    <property type="entry name" value="Ribonuclease Inhibitor"/>
    <property type="match status" value="1"/>
</dbReference>
<dbReference type="GO" id="GO:0008284">
    <property type="term" value="P:positive regulation of cell population proliferation"/>
    <property type="evidence" value="ECO:0007669"/>
    <property type="project" value="InterPro"/>
</dbReference>
<evidence type="ECO:0000313" key="4">
    <source>
        <dbReference type="Ensembl" id="ENSCLAP00000000468.1"/>
    </source>
</evidence>
<dbReference type="OMA" id="CEITESQ"/>
<dbReference type="GO" id="GO:0045892">
    <property type="term" value="P:negative regulation of DNA-templated transcription"/>
    <property type="evidence" value="ECO:0007669"/>
    <property type="project" value="InterPro"/>
</dbReference>
<dbReference type="GO" id="GO:0045596">
    <property type="term" value="P:negative regulation of cell differentiation"/>
    <property type="evidence" value="ECO:0007669"/>
    <property type="project" value="InterPro"/>
</dbReference>
<reference evidence="4" key="2">
    <citation type="submission" date="2025-09" db="UniProtKB">
        <authorList>
            <consortium name="Ensembl"/>
        </authorList>
    </citation>
    <scope>IDENTIFICATION</scope>
</reference>
<proteinExistence type="inferred from homology"/>
<name>A0A8C2UM78_CHILA</name>
<dbReference type="InterPro" id="IPR050694">
    <property type="entry name" value="LRRC14/PRAME"/>
</dbReference>
<dbReference type="PIRSF" id="PIRSF038286">
    <property type="entry name" value="PRAME"/>
    <property type="match status" value="1"/>
</dbReference>
<sequence length="473" mass="53772">MSRQSPVTLYELAKQSLLKSDTIASTSLHDLPTMIFHDLFIDAFMGEHNEVMKVMVQAWPFPYLPFRSLMDLRKPKTPYIQYGKITPDIKNLETLEALLDGIDIQLSQKVHHNRWKLQVLDWRDVHHDFWTAGPRAMCTAHSADARNKETEKLSLTDKKPTLKIFANLSFEAWSSSCATEDKLQLCLLNWVRKRKASVHLYCEKVMIQSSAVTTILKLLQAVQLESVHVLDVFSAWSRESMKAFVPYLKKMNNLHTFHFSSLSPKLFSEPGKNKWYSNIYAFHLGQLQSLQELHIDDVFFLHGTLHMIFRSQTPLEVLSLSSSPLKESDLKHLSQCASTSQLKSLTLRRISMKPFNPEILQALIDKVASTLETLVLEHCDITDSHLLAILPALSRCTGLKTFSCYGNHFSLGILQVLLHLTAGLSQLSQGLYPAPLESYESNIPTEFVHPEQFGCHTKTYTANFLEEAQGSGI</sequence>
<dbReference type="GeneTree" id="ENSGT01030000234531"/>
<evidence type="ECO:0000313" key="5">
    <source>
        <dbReference type="Proteomes" id="UP000694398"/>
    </source>
</evidence>
<gene>
    <name evidence="4" type="primary">LOC102011071</name>
</gene>
<dbReference type="SUPFAM" id="SSF52047">
    <property type="entry name" value="RNI-like"/>
    <property type="match status" value="1"/>
</dbReference>
<dbReference type="InterPro" id="IPR032675">
    <property type="entry name" value="LRR_dom_sf"/>
</dbReference>
<keyword evidence="2" id="KW-0433">Leucine-rich repeat</keyword>
<dbReference type="Ensembl" id="ENSCLAT00000000497.1">
    <property type="protein sequence ID" value="ENSCLAP00000000468.1"/>
    <property type="gene ID" value="ENSCLAG00000000385.1"/>
</dbReference>
<dbReference type="GO" id="GO:0043066">
    <property type="term" value="P:negative regulation of apoptotic process"/>
    <property type="evidence" value="ECO:0007669"/>
    <property type="project" value="InterPro"/>
</dbReference>
<dbReference type="PANTHER" id="PTHR14224:SF19">
    <property type="entry name" value="PRAME FAMILY MEMBER 11-RELATED"/>
    <property type="match status" value="1"/>
</dbReference>
<keyword evidence="5" id="KW-1185">Reference proteome</keyword>
<accession>A0A8C2UM78</accession>
<evidence type="ECO:0000256" key="1">
    <source>
        <dbReference type="ARBA" id="ARBA00009608"/>
    </source>
</evidence>
<evidence type="ECO:0000256" key="2">
    <source>
        <dbReference type="ARBA" id="ARBA00022614"/>
    </source>
</evidence>
<dbReference type="InterPro" id="IPR026271">
    <property type="entry name" value="PRAME"/>
</dbReference>
<dbReference type="AlphaFoldDB" id="A0A8C2UM78"/>
<keyword evidence="3" id="KW-0677">Repeat</keyword>
<protein>
    <submittedName>
        <fullName evidence="4">PRAME family member 8-like</fullName>
    </submittedName>
</protein>
<organism evidence="4 5">
    <name type="scientific">Chinchilla lanigera</name>
    <name type="common">Long-tailed chinchilla</name>
    <name type="synonym">Chinchilla villidera</name>
    <dbReference type="NCBI Taxonomy" id="34839"/>
    <lineage>
        <taxon>Eukaryota</taxon>
        <taxon>Metazoa</taxon>
        <taxon>Chordata</taxon>
        <taxon>Craniata</taxon>
        <taxon>Vertebrata</taxon>
        <taxon>Euteleostomi</taxon>
        <taxon>Mammalia</taxon>
        <taxon>Eutheria</taxon>
        <taxon>Euarchontoglires</taxon>
        <taxon>Glires</taxon>
        <taxon>Rodentia</taxon>
        <taxon>Hystricomorpha</taxon>
        <taxon>Chinchillidae</taxon>
        <taxon>Chinchilla</taxon>
    </lineage>
</organism>
<dbReference type="Proteomes" id="UP000694398">
    <property type="component" value="Unassembled WGS sequence"/>
</dbReference>
<reference evidence="4" key="1">
    <citation type="submission" date="2025-08" db="UniProtKB">
        <authorList>
            <consortium name="Ensembl"/>
        </authorList>
    </citation>
    <scope>IDENTIFICATION</scope>
</reference>
<comment type="similarity">
    <text evidence="1">Belongs to the PRAME family.</text>
</comment>